<feature type="compositionally biased region" description="Pro residues" evidence="12">
    <location>
        <begin position="469"/>
        <end position="479"/>
    </location>
</feature>
<feature type="region of interest" description="Disordered" evidence="12">
    <location>
        <begin position="938"/>
        <end position="967"/>
    </location>
</feature>
<dbReference type="RefSeq" id="XP_037219643.1">
    <property type="nucleotide sequence ID" value="XM_037363999.1"/>
</dbReference>
<evidence type="ECO:0000256" key="12">
    <source>
        <dbReference type="SAM" id="MobiDB-lite"/>
    </source>
</evidence>
<dbReference type="InterPro" id="IPR007131">
    <property type="entry name" value="SHD1"/>
</dbReference>
<feature type="compositionally biased region" description="Low complexity" evidence="12">
    <location>
        <begin position="743"/>
        <end position="752"/>
    </location>
</feature>
<feature type="compositionally biased region" description="Basic and acidic residues" evidence="12">
    <location>
        <begin position="404"/>
        <end position="460"/>
    </location>
</feature>
<dbReference type="InterPro" id="IPR036028">
    <property type="entry name" value="SH3-like_dom_sf"/>
</dbReference>
<feature type="domain" description="SH3" evidence="13">
    <location>
        <begin position="72"/>
        <end position="133"/>
    </location>
</feature>
<evidence type="ECO:0000313" key="14">
    <source>
        <dbReference type="EMBL" id="KAF7301643.1"/>
    </source>
</evidence>
<feature type="region of interest" description="Disordered" evidence="12">
    <location>
        <begin position="655"/>
        <end position="814"/>
    </location>
</feature>
<evidence type="ECO:0000256" key="10">
    <source>
        <dbReference type="ARBA" id="ARBA00023212"/>
    </source>
</evidence>
<dbReference type="GeneID" id="59346515"/>
<gene>
    <name evidence="14" type="ORF">MIND_00729800</name>
</gene>
<dbReference type="SUPFAM" id="SSF50044">
    <property type="entry name" value="SH3-domain"/>
    <property type="match status" value="3"/>
</dbReference>
<keyword evidence="15" id="KW-1185">Reference proteome</keyword>
<dbReference type="GO" id="GO:0005886">
    <property type="term" value="C:plasma membrane"/>
    <property type="evidence" value="ECO:0007669"/>
    <property type="project" value="UniProtKB-SubCell"/>
</dbReference>
<feature type="compositionally biased region" description="Low complexity" evidence="12">
    <location>
        <begin position="803"/>
        <end position="814"/>
    </location>
</feature>
<dbReference type="OrthoDB" id="5971719at2759"/>
<evidence type="ECO:0000259" key="13">
    <source>
        <dbReference type="PROSITE" id="PS50002"/>
    </source>
</evidence>
<evidence type="ECO:0000256" key="2">
    <source>
        <dbReference type="ARBA" id="ARBA00004134"/>
    </source>
</evidence>
<dbReference type="Proteomes" id="UP000636479">
    <property type="component" value="Unassembled WGS sequence"/>
</dbReference>
<dbReference type="GO" id="GO:0043130">
    <property type="term" value="F:ubiquitin binding"/>
    <property type="evidence" value="ECO:0007669"/>
    <property type="project" value="InterPro"/>
</dbReference>
<evidence type="ECO:0000256" key="6">
    <source>
        <dbReference type="ARBA" id="ARBA00022443"/>
    </source>
</evidence>
<dbReference type="PROSITE" id="PS50002">
    <property type="entry name" value="SH3"/>
    <property type="match status" value="2"/>
</dbReference>
<dbReference type="Pfam" id="PF03983">
    <property type="entry name" value="SHD1"/>
    <property type="match status" value="1"/>
</dbReference>
<dbReference type="GO" id="GO:0010008">
    <property type="term" value="C:endosome membrane"/>
    <property type="evidence" value="ECO:0007669"/>
    <property type="project" value="UniProtKB-SubCell"/>
</dbReference>
<feature type="compositionally biased region" description="Basic and acidic residues" evidence="12">
    <location>
        <begin position="480"/>
        <end position="491"/>
    </location>
</feature>
<feature type="domain" description="SH3" evidence="13">
    <location>
        <begin position="317"/>
        <end position="377"/>
    </location>
</feature>
<sequence length="1081" mass="115963">MAGEHYLAVLKAQYDYEPDAGADDEIAIKDGQILFLKERVDQDWWKVKIKGETQEEDTPVGLVPAAYVEPAEHSSVVKALYDYEASAPGELTITEDQILVAFDADDEWLLVQTDEDGGKAGYVPANYVESYNGEEEDQPAAPQIVVPDSPPKPAYVDPATRVASSKITADDIKTWSVSEVDKKGKKKKGTLGVGNGAVFFASEADKTPVQKWQTAHIQDITVEKSKHIHIDVGGPNAVNLHFSVGSKDNADAIVTKLNSSKEFSSASAESSTSARESSPGKDHKKATVHFAPESPTVIPIPDEDEEEEVQEEETTAQDDNNATARYDFTADGDDELSVVEGEHLIILERDGDEWWKCRNAKGQEGVVPAAYLEAGGGGVQVEEEDEDDSAAIAAAREEEEERAEAERQRKAREKERAERERVENERLEKERQEKEKKKQEAQKRARETAAAAEKEREKRKQAAAARPPTTSPPPVSRTPPEPKKSESKARTSPDPVALPPQDRVRVWHDRSGQFRVDAAFLGFNNGKLRLHKVNGVIVEVPAEKMSVEDMKYVEKMTNKQRGSRTSAAASRAISDDDVPLATVKRASMAVQPKKGPTIDWFDFFLSAGCDIDDCTRYASSFERDKMDESILLDITDSTMRSLGLREGDIIRVSKAIEKRRPPAEKKIDEGEDSGGPTKSPPNLFTTAGGALKNPRRGRPQASKSSTLPGSVDMQAISSVSDQMQRTTSPKALSPTTVQPPPRSSSALLPATSGFDDDAWTNRPSSTQPTPSPSTPAPAVAATPPPPAAAQSPAPVAPTPPVPTVQTPPVVQTTPSLAKTTEADVFDQLARLSALRSQTPQAPPVVATPPAALPTIAATPTGYVSGLGMGSSPVPMGQHLVNQQGGLLPSPSPQPPTAYTGPRGPYAPVPANQTLLQPLIPTTTGFNSFVPTRASASPFGSSLLPTQPTGFPGSLQPQPTGFMPQQQQPLSFQPTGSPFGGNSFVQSNPTGFAQSPFNNVSPFSNPGFASPPPVPPLPSSTPQTNNTSPANIFAQMKSGTFGTEDGGAPQSADRYDALRPNPMVAQPTGWVGGYQNGFGGYH</sequence>
<evidence type="ECO:0000256" key="8">
    <source>
        <dbReference type="ARBA" id="ARBA00022753"/>
    </source>
</evidence>
<keyword evidence="9" id="KW-0009">Actin-binding</keyword>
<feature type="compositionally biased region" description="Pro residues" evidence="12">
    <location>
        <begin position="1008"/>
        <end position="1018"/>
    </location>
</feature>
<comment type="caution">
    <text evidence="14">The sequence shown here is derived from an EMBL/GenBank/DDBJ whole genome shotgun (WGS) entry which is preliminary data.</text>
</comment>
<dbReference type="GO" id="GO:0003779">
    <property type="term" value="F:actin binding"/>
    <property type="evidence" value="ECO:0007669"/>
    <property type="project" value="UniProtKB-KW"/>
</dbReference>
<proteinExistence type="inferred from homology"/>
<feature type="region of interest" description="Disordered" evidence="12">
    <location>
        <begin position="376"/>
        <end position="501"/>
    </location>
</feature>
<evidence type="ECO:0000313" key="15">
    <source>
        <dbReference type="Proteomes" id="UP000636479"/>
    </source>
</evidence>
<dbReference type="CDD" id="cd11773">
    <property type="entry name" value="SH3_Sla1p_1"/>
    <property type="match status" value="1"/>
</dbReference>
<dbReference type="EMBL" id="JACAZF010000006">
    <property type="protein sequence ID" value="KAF7301643.1"/>
    <property type="molecule type" value="Genomic_DNA"/>
</dbReference>
<name>A0A8H6SMA4_9AGAR</name>
<feature type="region of interest" description="Disordered" evidence="12">
    <location>
        <begin position="259"/>
        <end position="323"/>
    </location>
</feature>
<feature type="compositionally biased region" description="Acidic residues" evidence="12">
    <location>
        <begin position="301"/>
        <end position="316"/>
    </location>
</feature>
<dbReference type="Gene3D" id="1.10.150.50">
    <property type="entry name" value="Transcription Factor, Ets-1"/>
    <property type="match status" value="1"/>
</dbReference>
<dbReference type="Gene3D" id="2.30.30.700">
    <property type="entry name" value="SLA1 homology domain 1"/>
    <property type="match status" value="1"/>
</dbReference>
<dbReference type="AlphaFoldDB" id="A0A8H6SMA4"/>
<keyword evidence="7" id="KW-0254">Endocytosis</keyword>
<dbReference type="Pfam" id="PF24081">
    <property type="entry name" value="PH_SLA1"/>
    <property type="match status" value="1"/>
</dbReference>
<evidence type="ECO:0000256" key="11">
    <source>
        <dbReference type="PROSITE-ProRule" id="PRU00192"/>
    </source>
</evidence>
<dbReference type="GO" id="GO:0042802">
    <property type="term" value="F:identical protein binding"/>
    <property type="evidence" value="ECO:0007669"/>
    <property type="project" value="InterPro"/>
</dbReference>
<dbReference type="PANTHER" id="PTHR15735">
    <property type="entry name" value="FCH AND DOUBLE SH3 DOMAINS PROTEIN"/>
    <property type="match status" value="1"/>
</dbReference>
<dbReference type="Gene3D" id="2.30.30.40">
    <property type="entry name" value="SH3 Domains"/>
    <property type="match status" value="3"/>
</dbReference>
<evidence type="ECO:0000256" key="5">
    <source>
        <dbReference type="ARBA" id="ARBA00020357"/>
    </source>
</evidence>
<evidence type="ECO:0000256" key="1">
    <source>
        <dbReference type="ARBA" id="ARBA00004125"/>
    </source>
</evidence>
<dbReference type="Pfam" id="PF14604">
    <property type="entry name" value="SH3_9"/>
    <property type="match status" value="1"/>
</dbReference>
<evidence type="ECO:0000256" key="9">
    <source>
        <dbReference type="ARBA" id="ARBA00023203"/>
    </source>
</evidence>
<feature type="compositionally biased region" description="Polar residues" evidence="12">
    <location>
        <begin position="715"/>
        <end position="736"/>
    </location>
</feature>
<comment type="subcellular location">
    <subcellularLocation>
        <location evidence="3">Cell membrane</location>
        <topology evidence="3">Peripheral membrane protein</topology>
        <orientation evidence="3">Cytoplasmic side</orientation>
    </subcellularLocation>
    <subcellularLocation>
        <location evidence="2">Cytoplasm</location>
        <location evidence="2">Cytoskeleton</location>
        <location evidence="2">Actin patch</location>
    </subcellularLocation>
    <subcellularLocation>
        <location evidence="1">Endosome membrane</location>
        <topology evidence="1">Peripheral membrane protein</topology>
        <orientation evidence="1">Cytoplasmic side</orientation>
    </subcellularLocation>
</comment>
<protein>
    <recommendedName>
        <fullName evidence="5">Actin cytoskeleton-regulatory complex protein SLA1</fullName>
    </recommendedName>
</protein>
<comment type="similarity">
    <text evidence="4">Belongs to the SLA1 family.</text>
</comment>
<reference evidence="14" key="1">
    <citation type="submission" date="2020-05" db="EMBL/GenBank/DDBJ databases">
        <title>Mycena genomes resolve the evolution of fungal bioluminescence.</title>
        <authorList>
            <person name="Tsai I.J."/>
        </authorList>
    </citation>
    <scope>NUCLEOTIDE SEQUENCE</scope>
    <source>
        <strain evidence="14">171206Taipei</strain>
    </source>
</reference>
<evidence type="ECO:0000256" key="7">
    <source>
        <dbReference type="ARBA" id="ARBA00022583"/>
    </source>
</evidence>
<dbReference type="GO" id="GO:0030479">
    <property type="term" value="C:actin cortical patch"/>
    <property type="evidence" value="ECO:0007669"/>
    <property type="project" value="UniProtKB-SubCell"/>
</dbReference>
<keyword evidence="6 11" id="KW-0728">SH3 domain</keyword>
<evidence type="ECO:0000256" key="4">
    <source>
        <dbReference type="ARBA" id="ARBA00007948"/>
    </source>
</evidence>
<dbReference type="GO" id="GO:0030674">
    <property type="term" value="F:protein-macromolecule adaptor activity"/>
    <property type="evidence" value="ECO:0007669"/>
    <property type="project" value="InterPro"/>
</dbReference>
<keyword evidence="10" id="KW-0206">Cytoskeleton</keyword>
<feature type="compositionally biased region" description="Polar residues" evidence="12">
    <location>
        <begin position="982"/>
        <end position="1002"/>
    </location>
</feature>
<feature type="compositionally biased region" description="Basic and acidic residues" evidence="12">
    <location>
        <begin position="655"/>
        <end position="668"/>
    </location>
</feature>
<dbReference type="InterPro" id="IPR001452">
    <property type="entry name" value="SH3_domain"/>
</dbReference>
<dbReference type="SMART" id="SM00326">
    <property type="entry name" value="SH3"/>
    <property type="match status" value="3"/>
</dbReference>
<dbReference type="InterPro" id="IPR056996">
    <property type="entry name" value="PH_SLA1"/>
</dbReference>
<dbReference type="InterPro" id="IPR013761">
    <property type="entry name" value="SAM/pointed_sf"/>
</dbReference>
<keyword evidence="8" id="KW-0967">Endosome</keyword>
<feature type="region of interest" description="Disordered" evidence="12">
    <location>
        <begin position="873"/>
        <end position="909"/>
    </location>
</feature>
<feature type="region of interest" description="Disordered" evidence="12">
    <location>
        <begin position="979"/>
        <end position="1068"/>
    </location>
</feature>
<dbReference type="Pfam" id="PF00018">
    <property type="entry name" value="SH3_1"/>
    <property type="match status" value="2"/>
</dbReference>
<dbReference type="PANTHER" id="PTHR15735:SF21">
    <property type="entry name" value="PROTEIN NERVOUS WRECK"/>
    <property type="match status" value="1"/>
</dbReference>
<accession>A0A8H6SMA4</accession>
<dbReference type="InterPro" id="IPR035800">
    <property type="entry name" value="Sla1_SH3_1"/>
</dbReference>
<evidence type="ECO:0000256" key="3">
    <source>
        <dbReference type="ARBA" id="ARBA00004413"/>
    </source>
</evidence>
<organism evidence="14 15">
    <name type="scientific">Mycena indigotica</name>
    <dbReference type="NCBI Taxonomy" id="2126181"/>
    <lineage>
        <taxon>Eukaryota</taxon>
        <taxon>Fungi</taxon>
        <taxon>Dikarya</taxon>
        <taxon>Basidiomycota</taxon>
        <taxon>Agaricomycotina</taxon>
        <taxon>Agaricomycetes</taxon>
        <taxon>Agaricomycetidae</taxon>
        <taxon>Agaricales</taxon>
        <taxon>Marasmiineae</taxon>
        <taxon>Mycenaceae</taxon>
        <taxon>Mycena</taxon>
    </lineage>
</organism>
<dbReference type="PRINTS" id="PR00452">
    <property type="entry name" value="SH3DOMAIN"/>
</dbReference>
<feature type="compositionally biased region" description="Low complexity" evidence="12">
    <location>
        <begin position="260"/>
        <end position="277"/>
    </location>
</feature>
<dbReference type="GO" id="GO:0006897">
    <property type="term" value="P:endocytosis"/>
    <property type="evidence" value="ECO:0007669"/>
    <property type="project" value="UniProtKB-KW"/>
</dbReference>
<keyword evidence="10" id="KW-0963">Cytoplasm</keyword>